<evidence type="ECO:0000256" key="4">
    <source>
        <dbReference type="ARBA" id="ARBA00019418"/>
    </source>
</evidence>
<dbReference type="Gene3D" id="1.10.150.250">
    <property type="entry name" value="Flavinator of succinate dehydrogenase"/>
    <property type="match status" value="1"/>
</dbReference>
<comment type="function">
    <text evidence="1">An FAD assembly protein, which accelerates covalent attachment of the cofactor into other proteins. Plays an essential role in the assembly of succinate dehydrogenase (SDH, respiratory complex II), an enzyme complex that is a component of both the tricarboxylic acid cycle and the electron transport chain, and which couples the oxidation of succinate to fumarate with the reduction of ubiquinone (coenzyme Q) to ubiquinol. Required for flavinylation (covalent attachment of FAD) of the flavoprotein subunit SdhA of SDH and other flavinylated proteins as well.</text>
</comment>
<comment type="subcellular location">
    <subcellularLocation>
        <location evidence="2">Cytoplasm</location>
    </subcellularLocation>
</comment>
<evidence type="ECO:0000256" key="2">
    <source>
        <dbReference type="ARBA" id="ARBA00004496"/>
    </source>
</evidence>
<gene>
    <name evidence="7" type="ORF">ACFYG5_08655</name>
</gene>
<dbReference type="Pfam" id="PF03937">
    <property type="entry name" value="Sdh5"/>
    <property type="match status" value="1"/>
</dbReference>
<dbReference type="PANTHER" id="PTHR39585">
    <property type="entry name" value="FAD ASSEMBLY FACTOR SDHE"/>
    <property type="match status" value="1"/>
</dbReference>
<dbReference type="SUPFAM" id="SSF109910">
    <property type="entry name" value="YgfY-like"/>
    <property type="match status" value="1"/>
</dbReference>
<sequence>MLGGWLDERFEQADEAQRQAFDELLDTQDPELWDWMMGHARPDRADWQIIIDDIRARHRL</sequence>
<organism evidence="7">
    <name type="scientific">Rhodanobacter sp. FW102-FHT14D07</name>
    <dbReference type="NCBI Taxonomy" id="3351462"/>
    <lineage>
        <taxon>Bacteria</taxon>
        <taxon>Pseudomonadati</taxon>
        <taxon>Pseudomonadota</taxon>
        <taxon>Gammaproteobacteria</taxon>
        <taxon>Lysobacterales</taxon>
        <taxon>Rhodanobacteraceae</taxon>
        <taxon>Rhodanobacter</taxon>
    </lineage>
</organism>
<comment type="similarity">
    <text evidence="3">Belongs to the SdhE FAD assembly factor family.</text>
</comment>
<dbReference type="RefSeq" id="WP_395121375.1">
    <property type="nucleotide sequence ID" value="NZ_CP170721.1"/>
</dbReference>
<dbReference type="InterPro" id="IPR050531">
    <property type="entry name" value="SdhE_FAD_assembly_factor"/>
</dbReference>
<name>A0AB74UZ94_9GAMM</name>
<dbReference type="GO" id="GO:0006105">
    <property type="term" value="P:succinate metabolic process"/>
    <property type="evidence" value="ECO:0007669"/>
    <property type="project" value="TreeGrafter"/>
</dbReference>
<protein>
    <recommendedName>
        <fullName evidence="4">FAD assembly factor SdhE</fullName>
    </recommendedName>
</protein>
<evidence type="ECO:0000313" key="7">
    <source>
        <dbReference type="EMBL" id="XIA20469.1"/>
    </source>
</evidence>
<evidence type="ECO:0000256" key="1">
    <source>
        <dbReference type="ARBA" id="ARBA00003135"/>
    </source>
</evidence>
<accession>A0AB74UZ94</accession>
<reference evidence="7" key="1">
    <citation type="submission" date="2024-10" db="EMBL/GenBank/DDBJ databases">
        <authorList>
            <person name="Lesea H.P."/>
            <person name="Kuehl J.V."/>
            <person name="Chandonia J.-M."/>
        </authorList>
    </citation>
    <scope>NUCLEOTIDE SEQUENCE</scope>
    <source>
        <strain evidence="7">FW102-FHT14D07</strain>
    </source>
</reference>
<dbReference type="GO" id="GO:0005737">
    <property type="term" value="C:cytoplasm"/>
    <property type="evidence" value="ECO:0007669"/>
    <property type="project" value="UniProtKB-SubCell"/>
</dbReference>
<evidence type="ECO:0000256" key="3">
    <source>
        <dbReference type="ARBA" id="ARBA00008571"/>
    </source>
</evidence>
<dbReference type="AlphaFoldDB" id="A0AB74UZ94"/>
<dbReference type="InterPro" id="IPR005631">
    <property type="entry name" value="SDH"/>
</dbReference>
<evidence type="ECO:0000256" key="6">
    <source>
        <dbReference type="ARBA" id="ARBA00023186"/>
    </source>
</evidence>
<dbReference type="EMBL" id="CP170721">
    <property type="protein sequence ID" value="XIA20469.1"/>
    <property type="molecule type" value="Genomic_DNA"/>
</dbReference>
<keyword evidence="6" id="KW-0143">Chaperone</keyword>
<proteinExistence type="inferred from homology"/>
<dbReference type="PANTHER" id="PTHR39585:SF1">
    <property type="entry name" value="FAD ASSEMBLY FACTOR SDHE"/>
    <property type="match status" value="1"/>
</dbReference>
<dbReference type="InterPro" id="IPR036714">
    <property type="entry name" value="SDH_sf"/>
</dbReference>
<evidence type="ECO:0000256" key="5">
    <source>
        <dbReference type="ARBA" id="ARBA00022490"/>
    </source>
</evidence>
<keyword evidence="5" id="KW-0963">Cytoplasm</keyword>